<keyword evidence="10" id="KW-0539">Nucleus</keyword>
<evidence type="ECO:0000256" key="1">
    <source>
        <dbReference type="ARBA" id="ARBA00004123"/>
    </source>
</evidence>
<evidence type="ECO:0000256" key="5">
    <source>
        <dbReference type="ARBA" id="ARBA00022490"/>
    </source>
</evidence>
<dbReference type="KEGG" id="bany:112047686"/>
<evidence type="ECO:0000256" key="9">
    <source>
        <dbReference type="ARBA" id="ARBA00023212"/>
    </source>
</evidence>
<evidence type="ECO:0000256" key="4">
    <source>
        <dbReference type="ARBA" id="ARBA00014813"/>
    </source>
</evidence>
<dbReference type="GO" id="GO:0044782">
    <property type="term" value="P:cilium organization"/>
    <property type="evidence" value="ECO:0007669"/>
    <property type="project" value="TreeGrafter"/>
</dbReference>
<dbReference type="PANTHER" id="PTHR19265:SF0">
    <property type="entry name" value="MEIOSIS-SPECIFIC NUCLEAR STRUCTURAL PROTEIN 1"/>
    <property type="match status" value="1"/>
</dbReference>
<dbReference type="AlphaFoldDB" id="A0A6J1NC85"/>
<dbReference type="PANTHER" id="PTHR19265">
    <property type="entry name" value="MEIOSIS-SPECIFIC NUCLEAR STRUCTURAL PROTEIN 1"/>
    <property type="match status" value="1"/>
</dbReference>
<keyword evidence="17" id="KW-1185">Reference proteome</keyword>
<keyword evidence="9" id="KW-0206">Cytoskeleton</keyword>
<name>A0A6J1NC85_BICAN</name>
<feature type="coiled-coil region" evidence="14">
    <location>
        <begin position="270"/>
        <end position="317"/>
    </location>
</feature>
<protein>
    <recommendedName>
        <fullName evidence="4">Meiosis-specific nuclear structural protein 1</fullName>
    </recommendedName>
</protein>
<evidence type="ECO:0000256" key="13">
    <source>
        <dbReference type="ARBA" id="ARBA00046114"/>
    </source>
</evidence>
<dbReference type="InterPro" id="IPR043597">
    <property type="entry name" value="TPH_dom"/>
</dbReference>
<comment type="similarity">
    <text evidence="3">Belongs to the MNS1 family.</text>
</comment>
<evidence type="ECO:0000256" key="12">
    <source>
        <dbReference type="ARBA" id="ARBA00023273"/>
    </source>
</evidence>
<evidence type="ECO:0000256" key="10">
    <source>
        <dbReference type="ARBA" id="ARBA00023242"/>
    </source>
</evidence>
<dbReference type="GeneID" id="112047686"/>
<evidence type="ECO:0000256" key="6">
    <source>
        <dbReference type="ARBA" id="ARBA00022846"/>
    </source>
</evidence>
<keyword evidence="12" id="KW-0966">Cell projection</keyword>
<dbReference type="GO" id="GO:0031514">
    <property type="term" value="C:motile cilium"/>
    <property type="evidence" value="ECO:0007669"/>
    <property type="project" value="TreeGrafter"/>
</dbReference>
<evidence type="ECO:0000313" key="17">
    <source>
        <dbReference type="Proteomes" id="UP001652582"/>
    </source>
</evidence>
<dbReference type="RefSeq" id="XP_023940656.2">
    <property type="nucleotide sequence ID" value="XM_024084888.2"/>
</dbReference>
<evidence type="ECO:0000256" key="7">
    <source>
        <dbReference type="ARBA" id="ARBA00023054"/>
    </source>
</evidence>
<comment type="subcellular location">
    <subcellularLocation>
        <location evidence="2">Cytoplasm</location>
        <location evidence="2">Cytoskeleton</location>
        <location evidence="2">Flagellum axoneme</location>
    </subcellularLocation>
    <subcellularLocation>
        <location evidence="1">Nucleus</location>
    </subcellularLocation>
</comment>
<dbReference type="GO" id="GO:0051321">
    <property type="term" value="P:meiotic cell cycle"/>
    <property type="evidence" value="ECO:0007669"/>
    <property type="project" value="UniProtKB-KW"/>
</dbReference>
<dbReference type="Pfam" id="PF13868">
    <property type="entry name" value="TPH"/>
    <property type="match status" value="1"/>
</dbReference>
<sequence length="497" mass="59316">MEAKTELQRNAIALARRKELETYQRALDIQWLNSRMEDGRMGRCLALIQKEAEMEKDYQERTDHAAIVNAKAKKETELGIAVSKVRREEDCELLRRHYLRERDPSLRELMKKLQAGYVCRDLQLQIKQNEYKKLQDKTEESRAYRCLSTCLSNEKEAQDQAEQLKADKNRKYCYELQQQLVNQQQQRQCQYEESLIEKKMLEEISRTLADEDQRELLQKREQMEKMQKEMQTFKAARLAWKEKQKAVVIMEEKQIEEQKQALSDRNSAIIAERERRLREKEEKNKIITDKILRDEAARQERENIIKLLQEQEYLEKNVQDDVAERSKLQRVRADTKHALTSQMEMRRMLRREQQIADGEFRKQAEAKMAAEEAIEREKERKKKEKNEQYSRELMQQIKENQIIRQRNKKMEDDRAKYVWDCDRAWRNEVASERKKIIEENVPHVLGYMQAGVIAPDDLANVAADSKLAQLDIGSLVASNRLKRFPKCNAQCRILREY</sequence>
<keyword evidence="5" id="KW-0963">Cytoplasm</keyword>
<evidence type="ECO:0000256" key="2">
    <source>
        <dbReference type="ARBA" id="ARBA00004611"/>
    </source>
</evidence>
<dbReference type="GO" id="GO:0005634">
    <property type="term" value="C:nucleus"/>
    <property type="evidence" value="ECO:0007669"/>
    <property type="project" value="UniProtKB-SubCell"/>
</dbReference>
<feature type="coiled-coil region" evidence="14">
    <location>
        <begin position="209"/>
        <end position="243"/>
    </location>
</feature>
<dbReference type="Proteomes" id="UP001652582">
    <property type="component" value="Chromosome 12"/>
</dbReference>
<keyword evidence="6" id="KW-0282">Flagellum</keyword>
<evidence type="ECO:0000256" key="3">
    <source>
        <dbReference type="ARBA" id="ARBA00009158"/>
    </source>
</evidence>
<comment type="function">
    <text evidence="13">Microtubule inner protein (MIP) part of the dynein-decorated doublet microtubules (DMTs) in cilia axoneme, which is required for motile cilia beating. May play a role in the control of meiotic division and germ cell differentiation through regulation of pairing and recombination during meiosis. Required for sperm flagella assembly. May play a role in the assembly and function of the outer dynein arm-docking complex (ODA-DC). ODA-DC mediates outer dynein arms (ODA) binding onto the axonemal doublet microtubules.</text>
</comment>
<evidence type="ECO:0000256" key="15">
    <source>
        <dbReference type="SAM" id="MobiDB-lite"/>
    </source>
</evidence>
<feature type="domain" description="Trichohyalin-plectin-homology" evidence="16">
    <location>
        <begin position="99"/>
        <end position="448"/>
    </location>
</feature>
<evidence type="ECO:0000256" key="14">
    <source>
        <dbReference type="SAM" id="Coils"/>
    </source>
</evidence>
<keyword evidence="11" id="KW-0469">Meiosis</keyword>
<evidence type="ECO:0000256" key="8">
    <source>
        <dbReference type="ARBA" id="ARBA00023069"/>
    </source>
</evidence>
<dbReference type="OrthoDB" id="197839at2759"/>
<evidence type="ECO:0000256" key="11">
    <source>
        <dbReference type="ARBA" id="ARBA00023254"/>
    </source>
</evidence>
<reference evidence="18" key="1">
    <citation type="submission" date="2025-08" db="UniProtKB">
        <authorList>
            <consortium name="RefSeq"/>
        </authorList>
    </citation>
    <scope>IDENTIFICATION</scope>
</reference>
<organism evidence="17 18">
    <name type="scientific">Bicyclus anynana</name>
    <name type="common">Squinting bush brown butterfly</name>
    <dbReference type="NCBI Taxonomy" id="110368"/>
    <lineage>
        <taxon>Eukaryota</taxon>
        <taxon>Metazoa</taxon>
        <taxon>Ecdysozoa</taxon>
        <taxon>Arthropoda</taxon>
        <taxon>Hexapoda</taxon>
        <taxon>Insecta</taxon>
        <taxon>Pterygota</taxon>
        <taxon>Neoptera</taxon>
        <taxon>Endopterygota</taxon>
        <taxon>Lepidoptera</taxon>
        <taxon>Glossata</taxon>
        <taxon>Ditrysia</taxon>
        <taxon>Papilionoidea</taxon>
        <taxon>Nymphalidae</taxon>
        <taxon>Satyrinae</taxon>
        <taxon>Satyrini</taxon>
        <taxon>Mycalesina</taxon>
        <taxon>Bicyclus</taxon>
    </lineage>
</organism>
<feature type="region of interest" description="Disordered" evidence="15">
    <location>
        <begin position="370"/>
        <end position="389"/>
    </location>
</feature>
<gene>
    <name evidence="18" type="primary">LOC112047686</name>
</gene>
<keyword evidence="7 14" id="KW-0175">Coiled coil</keyword>
<accession>A0A6J1NC85</accession>
<evidence type="ECO:0000259" key="16">
    <source>
        <dbReference type="Pfam" id="PF13868"/>
    </source>
</evidence>
<dbReference type="InterPro" id="IPR026504">
    <property type="entry name" value="MNS1"/>
</dbReference>
<evidence type="ECO:0000313" key="18">
    <source>
        <dbReference type="RefSeq" id="XP_023940656.2"/>
    </source>
</evidence>
<proteinExistence type="inferred from homology"/>
<keyword evidence="8" id="KW-0969">Cilium</keyword>